<evidence type="ECO:0000256" key="4">
    <source>
        <dbReference type="ARBA" id="ARBA00022679"/>
    </source>
</evidence>
<dbReference type="HAMAP" id="MF_00259">
    <property type="entry name" value="GcvT"/>
    <property type="match status" value="1"/>
</dbReference>
<comment type="similarity">
    <text evidence="1 7">Belongs to the GcvT family.</text>
</comment>
<dbReference type="EC" id="2.1.2.10" evidence="2 7"/>
<evidence type="ECO:0000256" key="3">
    <source>
        <dbReference type="ARBA" id="ARBA00022576"/>
    </source>
</evidence>
<dbReference type="Proteomes" id="UP000216207">
    <property type="component" value="Unassembled WGS sequence"/>
</dbReference>
<dbReference type="GO" id="GO:0019464">
    <property type="term" value="P:glycine decarboxylation via glycine cleavage system"/>
    <property type="evidence" value="ECO:0007669"/>
    <property type="project" value="UniProtKB-UniRule"/>
</dbReference>
<dbReference type="RefSeq" id="WP_095326219.1">
    <property type="nucleotide sequence ID" value="NZ_NPCC01000005.1"/>
</dbReference>
<comment type="catalytic activity">
    <reaction evidence="6 7">
        <text>N(6)-[(R)-S(8)-aminomethyldihydrolipoyl]-L-lysyl-[protein] + (6S)-5,6,7,8-tetrahydrofolate = N(6)-[(R)-dihydrolipoyl]-L-lysyl-[protein] + (6R)-5,10-methylene-5,6,7,8-tetrahydrofolate + NH4(+)</text>
        <dbReference type="Rhea" id="RHEA:16945"/>
        <dbReference type="Rhea" id="RHEA-COMP:10475"/>
        <dbReference type="Rhea" id="RHEA-COMP:10492"/>
        <dbReference type="ChEBI" id="CHEBI:15636"/>
        <dbReference type="ChEBI" id="CHEBI:28938"/>
        <dbReference type="ChEBI" id="CHEBI:57453"/>
        <dbReference type="ChEBI" id="CHEBI:83100"/>
        <dbReference type="ChEBI" id="CHEBI:83143"/>
        <dbReference type="EC" id="2.1.2.10"/>
    </reaction>
</comment>
<dbReference type="PIRSF" id="PIRSF006487">
    <property type="entry name" value="GcvT"/>
    <property type="match status" value="1"/>
</dbReference>
<dbReference type="FunFam" id="4.10.1250.10:FF:000001">
    <property type="entry name" value="Aminomethyltransferase"/>
    <property type="match status" value="1"/>
</dbReference>
<dbReference type="FunFam" id="2.40.30.110:FF:000003">
    <property type="entry name" value="Aminomethyltransferase"/>
    <property type="match status" value="1"/>
</dbReference>
<dbReference type="Gene3D" id="4.10.1250.10">
    <property type="entry name" value="Aminomethyltransferase fragment"/>
    <property type="match status" value="1"/>
</dbReference>
<comment type="subunit">
    <text evidence="7">The glycine cleavage system is composed of four proteins: P, T, L and H.</text>
</comment>
<accession>A0A268P3Y0</accession>
<reference evidence="11 12" key="1">
    <citation type="submission" date="2017-07" db="EMBL/GenBank/DDBJ databases">
        <title>Isolation and whole genome analysis of endospore-forming bacteria from heroin.</title>
        <authorList>
            <person name="Kalinowski J."/>
            <person name="Ahrens B."/>
            <person name="Al-Dilaimi A."/>
            <person name="Winkler A."/>
            <person name="Wibberg D."/>
            <person name="Schleenbecker U."/>
            <person name="Ruckert C."/>
            <person name="Wolfel R."/>
            <person name="Grass G."/>
        </authorList>
    </citation>
    <scope>NUCLEOTIDE SEQUENCE [LARGE SCALE GENOMIC DNA]</scope>
    <source>
        <strain evidence="11 12">7539</strain>
    </source>
</reference>
<comment type="caution">
    <text evidence="11">The sequence shown here is derived from an EMBL/GenBank/DDBJ whole genome shotgun (WGS) entry which is preliminary data.</text>
</comment>
<dbReference type="Gene3D" id="3.30.1360.120">
    <property type="entry name" value="Probable tRNA modification gtpase trme, domain 1"/>
    <property type="match status" value="1"/>
</dbReference>
<evidence type="ECO:0000256" key="5">
    <source>
        <dbReference type="ARBA" id="ARBA00031395"/>
    </source>
</evidence>
<dbReference type="Pfam" id="PF01571">
    <property type="entry name" value="GCV_T"/>
    <property type="match status" value="1"/>
</dbReference>
<evidence type="ECO:0000256" key="1">
    <source>
        <dbReference type="ARBA" id="ARBA00008609"/>
    </source>
</evidence>
<sequence length="367" mass="40088">METKLLRTPLYELYDQAGAKTVDFGGWELPVSFSGIKKEHHAVRNAAGLFDVSHMGELLVEGPDALNSLQALVTNDLSKLQDNQAQYNAMCTESGGTVDDLIVYRRNENAYLLVLNAANIQSDIEWIRAHVSGQVTLTDISNETALLAVQGPKALAVLQTLTDEPLSEIRPFRFKENVMFAAIPVLASRTGYTGEDGFELYVKAGDAAELWRAILAAGEPFGLLPCGLGARDTLRFEARLPLYGQELTKDISPIEAGIGFAVKTDKQAAFIGQQALKKQKEQGPSRKLVGIEMVDRGIPRTGYRVFYQGQDVGFVTSGTQSPTLGKNVGLVLAKADGAAIDTELEVEVRGKRLRARVVKTPFYKRTK</sequence>
<keyword evidence="4 7" id="KW-0808">Transferase</keyword>
<evidence type="ECO:0000313" key="12">
    <source>
        <dbReference type="Proteomes" id="UP000216207"/>
    </source>
</evidence>
<dbReference type="EMBL" id="NPCC01000005">
    <property type="protein sequence ID" value="PAE90388.1"/>
    <property type="molecule type" value="Genomic_DNA"/>
</dbReference>
<dbReference type="SUPFAM" id="SSF103025">
    <property type="entry name" value="Folate-binding domain"/>
    <property type="match status" value="1"/>
</dbReference>
<proteinExistence type="inferred from homology"/>
<dbReference type="InterPro" id="IPR028896">
    <property type="entry name" value="GcvT/YgfZ/DmdA"/>
</dbReference>
<dbReference type="Gene3D" id="2.40.30.110">
    <property type="entry name" value="Aminomethyltransferase beta-barrel domains"/>
    <property type="match status" value="1"/>
</dbReference>
<dbReference type="InterPro" id="IPR013977">
    <property type="entry name" value="GcvT_C"/>
</dbReference>
<evidence type="ECO:0000256" key="8">
    <source>
        <dbReference type="PIRSR" id="PIRSR006487-1"/>
    </source>
</evidence>
<dbReference type="Pfam" id="PF08669">
    <property type="entry name" value="GCV_T_C"/>
    <property type="match status" value="1"/>
</dbReference>
<gene>
    <name evidence="7 11" type="primary">gcvT</name>
    <name evidence="11" type="ORF">CHH72_05265</name>
</gene>
<comment type="function">
    <text evidence="7">The glycine cleavage system catalyzes the degradation of glycine.</text>
</comment>
<dbReference type="NCBIfam" id="NF001567">
    <property type="entry name" value="PRK00389.1"/>
    <property type="match status" value="1"/>
</dbReference>
<dbReference type="SUPFAM" id="SSF101790">
    <property type="entry name" value="Aminomethyltransferase beta-barrel domain"/>
    <property type="match status" value="1"/>
</dbReference>
<feature type="binding site" evidence="8">
    <location>
        <position position="199"/>
    </location>
    <ligand>
        <name>substrate</name>
    </ligand>
</feature>
<evidence type="ECO:0000256" key="7">
    <source>
        <dbReference type="HAMAP-Rule" id="MF_00259"/>
    </source>
</evidence>
<dbReference type="PANTHER" id="PTHR43757">
    <property type="entry name" value="AMINOMETHYLTRANSFERASE"/>
    <property type="match status" value="1"/>
</dbReference>
<organism evidence="11 12">
    <name type="scientific">Shouchella clausii</name>
    <name type="common">Alkalihalobacillus clausii</name>
    <dbReference type="NCBI Taxonomy" id="79880"/>
    <lineage>
        <taxon>Bacteria</taxon>
        <taxon>Bacillati</taxon>
        <taxon>Bacillota</taxon>
        <taxon>Bacilli</taxon>
        <taxon>Bacillales</taxon>
        <taxon>Bacillaceae</taxon>
        <taxon>Shouchella</taxon>
    </lineage>
</organism>
<dbReference type="AlphaFoldDB" id="A0A268P3Y0"/>
<dbReference type="GO" id="GO:0005960">
    <property type="term" value="C:glycine cleavage complex"/>
    <property type="evidence" value="ECO:0007669"/>
    <property type="project" value="InterPro"/>
</dbReference>
<keyword evidence="3 7" id="KW-0032">Aminotransferase</keyword>
<dbReference type="GO" id="GO:0005829">
    <property type="term" value="C:cytosol"/>
    <property type="evidence" value="ECO:0007669"/>
    <property type="project" value="TreeGrafter"/>
</dbReference>
<name>A0A268P3Y0_SHOCL</name>
<dbReference type="NCBIfam" id="TIGR00528">
    <property type="entry name" value="gcvT"/>
    <property type="match status" value="1"/>
</dbReference>
<feature type="domain" description="GCVT N-terminal" evidence="9">
    <location>
        <begin position="10"/>
        <end position="266"/>
    </location>
</feature>
<dbReference type="InterPro" id="IPR006223">
    <property type="entry name" value="GcvT"/>
</dbReference>
<dbReference type="InterPro" id="IPR022903">
    <property type="entry name" value="GcvT_bac"/>
</dbReference>
<dbReference type="InterPro" id="IPR006222">
    <property type="entry name" value="GCVT_N"/>
</dbReference>
<feature type="domain" description="Aminomethyltransferase C-terminal" evidence="10">
    <location>
        <begin position="286"/>
        <end position="364"/>
    </location>
</feature>
<evidence type="ECO:0000259" key="10">
    <source>
        <dbReference type="Pfam" id="PF08669"/>
    </source>
</evidence>
<evidence type="ECO:0000259" key="9">
    <source>
        <dbReference type="Pfam" id="PF01571"/>
    </source>
</evidence>
<evidence type="ECO:0000313" key="11">
    <source>
        <dbReference type="EMBL" id="PAE90388.1"/>
    </source>
</evidence>
<evidence type="ECO:0000256" key="2">
    <source>
        <dbReference type="ARBA" id="ARBA00012616"/>
    </source>
</evidence>
<evidence type="ECO:0000256" key="6">
    <source>
        <dbReference type="ARBA" id="ARBA00047665"/>
    </source>
</evidence>
<dbReference type="GO" id="GO:0008483">
    <property type="term" value="F:transaminase activity"/>
    <property type="evidence" value="ECO:0007669"/>
    <property type="project" value="UniProtKB-KW"/>
</dbReference>
<protein>
    <recommendedName>
        <fullName evidence="2 7">Aminomethyltransferase</fullName>
        <ecNumber evidence="2 7">2.1.2.10</ecNumber>
    </recommendedName>
    <alternativeName>
        <fullName evidence="5 7">Glycine cleavage system T protein</fullName>
    </alternativeName>
</protein>
<dbReference type="InterPro" id="IPR027266">
    <property type="entry name" value="TrmE/GcvT-like"/>
</dbReference>
<dbReference type="InterPro" id="IPR029043">
    <property type="entry name" value="GcvT/YgfZ_C"/>
</dbReference>
<dbReference type="Gene3D" id="3.30.70.1400">
    <property type="entry name" value="Aminomethyltransferase beta-barrel domains"/>
    <property type="match status" value="1"/>
</dbReference>
<dbReference type="FunFam" id="3.30.70.1400:FF:000001">
    <property type="entry name" value="Aminomethyltransferase"/>
    <property type="match status" value="1"/>
</dbReference>
<dbReference type="GO" id="GO:0004047">
    <property type="term" value="F:aminomethyltransferase activity"/>
    <property type="evidence" value="ECO:0007669"/>
    <property type="project" value="UniProtKB-UniRule"/>
</dbReference>
<dbReference type="PANTHER" id="PTHR43757:SF2">
    <property type="entry name" value="AMINOMETHYLTRANSFERASE, MITOCHONDRIAL"/>
    <property type="match status" value="1"/>
</dbReference>